<keyword evidence="2" id="KW-1185">Reference proteome</keyword>
<dbReference type="GeneID" id="20315678"/>
<gene>
    <name evidence="1" type="ORF">T265_01490</name>
</gene>
<organism evidence="1 2">
    <name type="scientific">Opisthorchis viverrini</name>
    <name type="common">Southeast Asian liver fluke</name>
    <dbReference type="NCBI Taxonomy" id="6198"/>
    <lineage>
        <taxon>Eukaryota</taxon>
        <taxon>Metazoa</taxon>
        <taxon>Spiralia</taxon>
        <taxon>Lophotrochozoa</taxon>
        <taxon>Platyhelminthes</taxon>
        <taxon>Trematoda</taxon>
        <taxon>Digenea</taxon>
        <taxon>Opisthorchiida</taxon>
        <taxon>Opisthorchiata</taxon>
        <taxon>Opisthorchiidae</taxon>
        <taxon>Opisthorchis</taxon>
    </lineage>
</organism>
<proteinExistence type="predicted"/>
<evidence type="ECO:0000313" key="2">
    <source>
        <dbReference type="Proteomes" id="UP000054324"/>
    </source>
</evidence>
<accession>A0A075A9K5</accession>
<dbReference type="AlphaFoldDB" id="A0A075A9K5"/>
<dbReference type="RefSeq" id="XP_009163795.1">
    <property type="nucleotide sequence ID" value="XM_009165531.1"/>
</dbReference>
<protein>
    <submittedName>
        <fullName evidence="1">Uncharacterized protein</fullName>
    </submittedName>
</protein>
<sequence>MTITTIITTSVSSFWWCDKDEQLFASLLVRTDNRICLVSILAAKFAHQLGPTALGVVGSVFKPGHPGCWIAFNVHTLKQAGKQTTLIWSRLGRQRGRMLQYAAGII</sequence>
<dbReference type="CTD" id="20315678"/>
<reference evidence="1 2" key="1">
    <citation type="submission" date="2013-11" db="EMBL/GenBank/DDBJ databases">
        <title>Opisthorchis viverrini - life in the bile duct.</title>
        <authorList>
            <person name="Young N.D."/>
            <person name="Nagarajan N."/>
            <person name="Lin S.J."/>
            <person name="Korhonen P.K."/>
            <person name="Jex A.R."/>
            <person name="Hall R.S."/>
            <person name="Safavi-Hemami H."/>
            <person name="Kaewkong W."/>
            <person name="Bertrand D."/>
            <person name="Gao S."/>
            <person name="Seet Q."/>
            <person name="Wongkham S."/>
            <person name="Teh B.T."/>
            <person name="Wongkham C."/>
            <person name="Intapan P.M."/>
            <person name="Maleewong W."/>
            <person name="Yang X."/>
            <person name="Hu M."/>
            <person name="Wang Z."/>
            <person name="Hofmann A."/>
            <person name="Sternberg P.W."/>
            <person name="Tan P."/>
            <person name="Wang J."/>
            <person name="Gasser R.B."/>
        </authorList>
    </citation>
    <scope>NUCLEOTIDE SEQUENCE [LARGE SCALE GENOMIC DNA]</scope>
</reference>
<name>A0A075A9K5_OPIVI</name>
<dbReference type="KEGG" id="ovi:T265_01490"/>
<evidence type="ECO:0000313" key="1">
    <source>
        <dbReference type="EMBL" id="KER32435.1"/>
    </source>
</evidence>
<dbReference type="Proteomes" id="UP000054324">
    <property type="component" value="Unassembled WGS sequence"/>
</dbReference>
<dbReference type="EMBL" id="KL596634">
    <property type="protein sequence ID" value="KER32435.1"/>
    <property type="molecule type" value="Genomic_DNA"/>
</dbReference>